<reference evidence="10" key="1">
    <citation type="submission" date="2018-10" db="EMBL/GenBank/DDBJ databases">
        <title>Iterative Subtractive Binning of Freshwater Chronoseries Metagenomes Recovers Nearly Complete Genomes from over Four Hundred Novel Species.</title>
        <authorList>
            <person name="Rodriguez-R L.M."/>
            <person name="Tsementzi D."/>
            <person name="Luo C."/>
            <person name="Konstantinidis K.T."/>
        </authorList>
    </citation>
    <scope>NUCLEOTIDE SEQUENCE</scope>
    <source>
        <strain evidence="10">WB5_2A_028</strain>
    </source>
</reference>
<evidence type="ECO:0000256" key="2">
    <source>
        <dbReference type="ARBA" id="ARBA00012943"/>
    </source>
</evidence>
<dbReference type="PANTHER" id="PTHR10160:SF19">
    <property type="entry name" value="PROTON-TRANSLOCATING NAD(P)(+) TRANSHYDROGENASE"/>
    <property type="match status" value="1"/>
</dbReference>
<keyword evidence="5" id="KW-1278">Translocase</keyword>
<dbReference type="SMART" id="SM01002">
    <property type="entry name" value="AlaDh_PNT_C"/>
    <property type="match status" value="1"/>
</dbReference>
<dbReference type="InterPro" id="IPR007886">
    <property type="entry name" value="AlaDH/PNT_N"/>
</dbReference>
<accession>A0A965GBZ2</accession>
<dbReference type="InterPro" id="IPR036291">
    <property type="entry name" value="NAD(P)-bd_dom_sf"/>
</dbReference>
<dbReference type="InterPro" id="IPR007698">
    <property type="entry name" value="AlaDH/PNT_NAD(H)-bd"/>
</dbReference>
<evidence type="ECO:0000259" key="8">
    <source>
        <dbReference type="SMART" id="SM01002"/>
    </source>
</evidence>
<keyword evidence="6" id="KW-0520">NAD</keyword>
<dbReference type="GO" id="GO:0006740">
    <property type="term" value="P:NADPH regeneration"/>
    <property type="evidence" value="ECO:0007669"/>
    <property type="project" value="TreeGrafter"/>
</dbReference>
<keyword evidence="3" id="KW-0547">Nucleotide-binding</keyword>
<proteinExistence type="predicted"/>
<dbReference type="Pfam" id="PF01262">
    <property type="entry name" value="AlaDh_PNT_C"/>
    <property type="match status" value="1"/>
</dbReference>
<dbReference type="Proteomes" id="UP000740727">
    <property type="component" value="Unassembled WGS sequence"/>
</dbReference>
<dbReference type="Pfam" id="PF05222">
    <property type="entry name" value="AlaDh_PNT_N"/>
    <property type="match status" value="1"/>
</dbReference>
<keyword evidence="4" id="KW-0521">NADP</keyword>
<dbReference type="GO" id="GO:0016491">
    <property type="term" value="F:oxidoreductase activity"/>
    <property type="evidence" value="ECO:0007669"/>
    <property type="project" value="UniProtKB-KW"/>
</dbReference>
<comment type="function">
    <text evidence="1">The transhydrogenation between NADH and NADP is coupled to respiration and ATP hydrolysis and functions as a proton pump across the membrane.</text>
</comment>
<gene>
    <name evidence="10" type="ORF">EBT44_00460</name>
</gene>
<organism evidence="10 11">
    <name type="scientific">Candidatus Fonsibacter lacus</name>
    <dbReference type="NCBI Taxonomy" id="2576439"/>
    <lineage>
        <taxon>Bacteria</taxon>
        <taxon>Pseudomonadati</taxon>
        <taxon>Pseudomonadota</taxon>
        <taxon>Alphaproteobacteria</taxon>
        <taxon>Candidatus Pelagibacterales</taxon>
        <taxon>Candidatus Pelagibacterales incertae sedis</taxon>
        <taxon>Candidatus Fonsibacter</taxon>
    </lineage>
</organism>
<sequence length="392" mass="40214">MHIFVAREGRAGERRVAVVPDVVSKYIRAGFTVSVEKGAGAHALADDGALSAAGAEIVSASEMSKADVILSVNPLSPEQFASVKKGAITISFLSPNQSLDSISAAVKAGATAFSLELVPRISRAQSMDALTSQALCAGYRAALVAADLSPRFFPLLMTAAGTVTPANVVVLGAGVAGLQAIATSRRLGAVVSAYDVRPASADEVRSMGATFIDLKLEALEGAGGYAREMSEERAAKQRELLTPYLASADVVITTAAVPGRPAPQLVTEEMVAAMKVGSVIVDLAAESGGNVAGSKPGEIVEKNGVRIWGGKDVPSQLPFHASQLFAKNCMNLLMLMVKSESDASGANKSSLHLDFDDEIIAASAVTHQGEVRHEGAKAALANSGAGSSGGSR</sequence>
<evidence type="ECO:0000259" key="9">
    <source>
        <dbReference type="SMART" id="SM01003"/>
    </source>
</evidence>
<name>A0A965GBZ2_9PROT</name>
<comment type="catalytic activity">
    <reaction evidence="7">
        <text>NAD(+) + NADPH + H(+)(in) = NADH + NADP(+) + H(+)(out)</text>
        <dbReference type="Rhea" id="RHEA:47992"/>
        <dbReference type="ChEBI" id="CHEBI:15378"/>
        <dbReference type="ChEBI" id="CHEBI:57540"/>
        <dbReference type="ChEBI" id="CHEBI:57783"/>
        <dbReference type="ChEBI" id="CHEBI:57945"/>
        <dbReference type="ChEBI" id="CHEBI:58349"/>
        <dbReference type="EC" id="7.1.1.1"/>
    </reaction>
</comment>
<feature type="domain" description="Alanine dehydrogenase/pyridine nucleotide transhydrogenase N-terminal" evidence="9">
    <location>
        <begin position="4"/>
        <end position="137"/>
    </location>
</feature>
<dbReference type="PANTHER" id="PTHR10160">
    <property type="entry name" value="NAD(P) TRANSHYDROGENASE"/>
    <property type="match status" value="1"/>
</dbReference>
<evidence type="ECO:0000256" key="5">
    <source>
        <dbReference type="ARBA" id="ARBA00022967"/>
    </source>
</evidence>
<dbReference type="AlphaFoldDB" id="A0A965GBZ2"/>
<dbReference type="SUPFAM" id="SSF52283">
    <property type="entry name" value="Formate/glycerate dehydrogenase catalytic domain-like"/>
    <property type="match status" value="1"/>
</dbReference>
<dbReference type="GO" id="GO:0050661">
    <property type="term" value="F:NADP binding"/>
    <property type="evidence" value="ECO:0007669"/>
    <property type="project" value="TreeGrafter"/>
</dbReference>
<evidence type="ECO:0000256" key="7">
    <source>
        <dbReference type="ARBA" id="ARBA00048202"/>
    </source>
</evidence>
<dbReference type="CDD" id="cd05304">
    <property type="entry name" value="Rubrum_tdh"/>
    <property type="match status" value="1"/>
</dbReference>
<dbReference type="GO" id="GO:0005886">
    <property type="term" value="C:plasma membrane"/>
    <property type="evidence" value="ECO:0007669"/>
    <property type="project" value="TreeGrafter"/>
</dbReference>
<dbReference type="Gene3D" id="3.40.50.720">
    <property type="entry name" value="NAD(P)-binding Rossmann-like Domain"/>
    <property type="match status" value="2"/>
</dbReference>
<protein>
    <recommendedName>
        <fullName evidence="2">proton-translocating NAD(P)(+) transhydrogenase</fullName>
        <ecNumber evidence="2">7.1.1.1</ecNumber>
    </recommendedName>
</protein>
<dbReference type="NCBIfam" id="NF006942">
    <property type="entry name" value="PRK09424.1"/>
    <property type="match status" value="1"/>
</dbReference>
<dbReference type="SUPFAM" id="SSF51735">
    <property type="entry name" value="NAD(P)-binding Rossmann-fold domains"/>
    <property type="match status" value="1"/>
</dbReference>
<evidence type="ECO:0000256" key="6">
    <source>
        <dbReference type="ARBA" id="ARBA00023027"/>
    </source>
</evidence>
<keyword evidence="10" id="KW-0560">Oxidoreductase</keyword>
<dbReference type="EMBL" id="RFXN01000002">
    <property type="protein sequence ID" value="NBR93333.1"/>
    <property type="molecule type" value="Genomic_DNA"/>
</dbReference>
<dbReference type="EC" id="7.1.1.1" evidence="2"/>
<evidence type="ECO:0000256" key="3">
    <source>
        <dbReference type="ARBA" id="ARBA00022741"/>
    </source>
</evidence>
<feature type="domain" description="Alanine dehydrogenase/pyridine nucleotide transhydrogenase NAD(H)-binding" evidence="8">
    <location>
        <begin position="146"/>
        <end position="309"/>
    </location>
</feature>
<comment type="caution">
    <text evidence="10">The sequence shown here is derived from an EMBL/GenBank/DDBJ whole genome shotgun (WGS) entry which is preliminary data.</text>
</comment>
<dbReference type="SMART" id="SM01003">
    <property type="entry name" value="AlaDh_PNT_N"/>
    <property type="match status" value="1"/>
</dbReference>
<evidence type="ECO:0000313" key="10">
    <source>
        <dbReference type="EMBL" id="NBR93333.1"/>
    </source>
</evidence>
<evidence type="ECO:0000256" key="4">
    <source>
        <dbReference type="ARBA" id="ARBA00022857"/>
    </source>
</evidence>
<evidence type="ECO:0000256" key="1">
    <source>
        <dbReference type="ARBA" id="ARBA00003943"/>
    </source>
</evidence>
<evidence type="ECO:0000313" key="11">
    <source>
        <dbReference type="Proteomes" id="UP000740727"/>
    </source>
</evidence>
<dbReference type="GO" id="GO:0008750">
    <property type="term" value="F:proton-translocating NAD(P)+ transhydrogenase activity"/>
    <property type="evidence" value="ECO:0007669"/>
    <property type="project" value="UniProtKB-EC"/>
</dbReference>